<keyword evidence="6" id="KW-0967">Endosome</keyword>
<dbReference type="GO" id="GO:0005771">
    <property type="term" value="C:multivesicular body"/>
    <property type="evidence" value="ECO:0007669"/>
    <property type="project" value="TreeGrafter"/>
</dbReference>
<evidence type="ECO:0000259" key="11">
    <source>
        <dbReference type="Pfam" id="PF18097"/>
    </source>
</evidence>
<dbReference type="GO" id="GO:0010008">
    <property type="term" value="C:endosome membrane"/>
    <property type="evidence" value="ECO:0007669"/>
    <property type="project" value="UniProtKB-SubCell"/>
</dbReference>
<dbReference type="Gene3D" id="1.20.5.420">
    <property type="entry name" value="Immunoglobulin FC, subunit C"/>
    <property type="match status" value="1"/>
</dbReference>
<evidence type="ECO:0000313" key="13">
    <source>
        <dbReference type="Proteomes" id="UP000663879"/>
    </source>
</evidence>
<dbReference type="GO" id="GO:0015031">
    <property type="term" value="P:protein transport"/>
    <property type="evidence" value="ECO:0007669"/>
    <property type="project" value="UniProtKB-KW"/>
</dbReference>
<evidence type="ECO:0000256" key="1">
    <source>
        <dbReference type="ARBA" id="ARBA00004481"/>
    </source>
</evidence>
<evidence type="ECO:0000256" key="2">
    <source>
        <dbReference type="ARBA" id="ARBA00004496"/>
    </source>
</evidence>
<evidence type="ECO:0000256" key="4">
    <source>
        <dbReference type="ARBA" id="ARBA00022448"/>
    </source>
</evidence>
<dbReference type="Pfam" id="PF18097">
    <property type="entry name" value="Vta1_C"/>
    <property type="match status" value="1"/>
</dbReference>
<gene>
    <name evidence="12" type="ORF">OXX778_LOCUS5885</name>
</gene>
<dbReference type="PANTHER" id="PTHR46009:SF1">
    <property type="entry name" value="VACUOLAR PROTEIN SORTING-ASSOCIATED PROTEIN VTA1 HOMOLOG"/>
    <property type="match status" value="1"/>
</dbReference>
<comment type="subcellular location">
    <subcellularLocation>
        <location evidence="2">Cytoplasm</location>
    </subcellularLocation>
    <subcellularLocation>
        <location evidence="1">Endosome membrane</location>
        <topology evidence="1">Peripheral membrane protein</topology>
    </subcellularLocation>
</comment>
<dbReference type="Proteomes" id="UP000663879">
    <property type="component" value="Unassembled WGS sequence"/>
</dbReference>
<name>A0A813S481_9BILA</name>
<dbReference type="InterPro" id="IPR039431">
    <property type="entry name" value="Vta1/CALS_N"/>
</dbReference>
<keyword evidence="13" id="KW-1185">Reference proteome</keyword>
<dbReference type="GO" id="GO:0032511">
    <property type="term" value="P:late endosome to vacuole transport via multivesicular body sorting pathway"/>
    <property type="evidence" value="ECO:0007669"/>
    <property type="project" value="InterPro"/>
</dbReference>
<feature type="domain" description="Vta1/callose synthase N-terminal" evidence="10">
    <location>
        <begin position="12"/>
        <end position="154"/>
    </location>
</feature>
<dbReference type="OrthoDB" id="391137at2759"/>
<organism evidence="12 13">
    <name type="scientific">Brachionus calyciflorus</name>
    <dbReference type="NCBI Taxonomy" id="104777"/>
    <lineage>
        <taxon>Eukaryota</taxon>
        <taxon>Metazoa</taxon>
        <taxon>Spiralia</taxon>
        <taxon>Gnathifera</taxon>
        <taxon>Rotifera</taxon>
        <taxon>Eurotatoria</taxon>
        <taxon>Monogononta</taxon>
        <taxon>Pseudotrocha</taxon>
        <taxon>Ploima</taxon>
        <taxon>Brachionidae</taxon>
        <taxon>Brachionus</taxon>
    </lineage>
</organism>
<protein>
    <recommendedName>
        <fullName evidence="14">Vacuolar protein sorting-associated protein VTA1</fullName>
    </recommendedName>
</protein>
<dbReference type="EMBL" id="CAJNOC010000666">
    <property type="protein sequence ID" value="CAF0789332.1"/>
    <property type="molecule type" value="Genomic_DNA"/>
</dbReference>
<dbReference type="PANTHER" id="PTHR46009">
    <property type="entry name" value="VACUOLAR PROTEIN SORTING-ASSOCIATED PROTEIN VTA1 HOMOLOG"/>
    <property type="match status" value="1"/>
</dbReference>
<keyword evidence="8" id="KW-0472">Membrane</keyword>
<evidence type="ECO:0000256" key="8">
    <source>
        <dbReference type="ARBA" id="ARBA00023136"/>
    </source>
</evidence>
<accession>A0A813S481</accession>
<evidence type="ECO:0008006" key="14">
    <source>
        <dbReference type="Google" id="ProtNLM"/>
    </source>
</evidence>
<dbReference type="InterPro" id="IPR023175">
    <property type="entry name" value="Vta1/CALS_N_sf"/>
</dbReference>
<sequence>MTNLVPPEALKQIKPYMTLALQLEQKNERCVGYYCRLYSVQRGMEINKSAPECKKFLIQLMDLLEAIKKQNPSDESIHSEVVGQAVVEKYALRIFEKADDDDRQARFSKNLVKQFYSAGLLFDVLNCFGELSEDLVVKKQYAKRKAMYLNKCFQTGETPIPGPLIGENTGEGEDFDGSKNETNEQSYNYQPTQNFQPTNNYQSPGSMPKPETHKYNAPSYEEENKYETEETLPVEVMQKAQKLCKHAQSALQYDDVPTAINNLEHCLELLKRGKL</sequence>
<dbReference type="Gene3D" id="1.25.40.270">
    <property type="entry name" value="Vacuolar protein sorting-associated protein vta1"/>
    <property type="match status" value="1"/>
</dbReference>
<evidence type="ECO:0000256" key="3">
    <source>
        <dbReference type="ARBA" id="ARBA00007895"/>
    </source>
</evidence>
<feature type="domain" description="Vta1 C-terminal" evidence="11">
    <location>
        <begin position="235"/>
        <end position="270"/>
    </location>
</feature>
<comment type="caution">
    <text evidence="12">The sequence shown here is derived from an EMBL/GenBank/DDBJ whole genome shotgun (WGS) entry which is preliminary data.</text>
</comment>
<feature type="region of interest" description="Disordered" evidence="9">
    <location>
        <begin position="160"/>
        <end position="216"/>
    </location>
</feature>
<dbReference type="Pfam" id="PF04652">
    <property type="entry name" value="Vta1"/>
    <property type="match status" value="1"/>
</dbReference>
<keyword evidence="7" id="KW-0653">Protein transport</keyword>
<dbReference type="AlphaFoldDB" id="A0A813S481"/>
<comment type="similarity">
    <text evidence="3">Belongs to the VTA1 family.</text>
</comment>
<keyword evidence="4" id="KW-0813">Transport</keyword>
<reference evidence="12" key="1">
    <citation type="submission" date="2021-02" db="EMBL/GenBank/DDBJ databases">
        <authorList>
            <person name="Nowell W R."/>
        </authorList>
    </citation>
    <scope>NUCLEOTIDE SEQUENCE</scope>
    <source>
        <strain evidence="12">Ploen Becks lab</strain>
    </source>
</reference>
<evidence type="ECO:0000256" key="7">
    <source>
        <dbReference type="ARBA" id="ARBA00022927"/>
    </source>
</evidence>
<evidence type="ECO:0000256" key="6">
    <source>
        <dbReference type="ARBA" id="ARBA00022753"/>
    </source>
</evidence>
<evidence type="ECO:0000259" key="10">
    <source>
        <dbReference type="Pfam" id="PF04652"/>
    </source>
</evidence>
<feature type="compositionally biased region" description="Polar residues" evidence="9">
    <location>
        <begin position="183"/>
        <end position="205"/>
    </location>
</feature>
<dbReference type="InterPro" id="IPR044538">
    <property type="entry name" value="Vta1-like"/>
</dbReference>
<keyword evidence="5" id="KW-0963">Cytoplasm</keyword>
<evidence type="ECO:0000313" key="12">
    <source>
        <dbReference type="EMBL" id="CAF0789332.1"/>
    </source>
</evidence>
<proteinExistence type="inferred from homology"/>
<evidence type="ECO:0000256" key="9">
    <source>
        <dbReference type="SAM" id="MobiDB-lite"/>
    </source>
</evidence>
<dbReference type="InterPro" id="IPR041212">
    <property type="entry name" value="Vta1_C"/>
</dbReference>
<evidence type="ECO:0000256" key="5">
    <source>
        <dbReference type="ARBA" id="ARBA00022490"/>
    </source>
</evidence>